<dbReference type="InterPro" id="IPR014718">
    <property type="entry name" value="GH-type_carb-bd"/>
</dbReference>
<feature type="active site" description="Proton donor" evidence="6">
    <location>
        <position position="177"/>
    </location>
</feature>
<gene>
    <name evidence="8" type="primary">galM_1</name>
    <name evidence="8" type="ORF">IWT25_01058</name>
</gene>
<keyword evidence="3 5" id="KW-0413">Isomerase</keyword>
<evidence type="ECO:0000256" key="1">
    <source>
        <dbReference type="ARBA" id="ARBA00005028"/>
    </source>
</evidence>
<dbReference type="GO" id="GO:0006006">
    <property type="term" value="P:glucose metabolic process"/>
    <property type="evidence" value="ECO:0007669"/>
    <property type="project" value="TreeGrafter"/>
</dbReference>
<comment type="similarity">
    <text evidence="2 5">Belongs to the aldose epimerase family.</text>
</comment>
<dbReference type="Gene3D" id="2.70.98.10">
    <property type="match status" value="1"/>
</dbReference>
<protein>
    <recommendedName>
        <fullName evidence="5">Maltose epimerase</fullName>
        <ecNumber evidence="5">5.1.3.21</ecNumber>
    </recommendedName>
</protein>
<keyword evidence="4 5" id="KW-0119">Carbohydrate metabolism</keyword>
<dbReference type="InterPro" id="IPR047215">
    <property type="entry name" value="Galactose_mutarotase-like"/>
</dbReference>
<dbReference type="GO" id="GO:0050558">
    <property type="term" value="F:maltose epimerase activity"/>
    <property type="evidence" value="ECO:0007669"/>
    <property type="project" value="UniProtKB-EC"/>
</dbReference>
<evidence type="ECO:0000256" key="6">
    <source>
        <dbReference type="PIRSR" id="PIRSR005096-1"/>
    </source>
</evidence>
<evidence type="ECO:0000256" key="5">
    <source>
        <dbReference type="PIRNR" id="PIRNR005096"/>
    </source>
</evidence>
<dbReference type="Proteomes" id="UP000198414">
    <property type="component" value="Unassembled WGS sequence"/>
</dbReference>
<organism evidence="8 9">
    <name type="scientific">Secundilactobacillus pentosiphilus</name>
    <dbReference type="NCBI Taxonomy" id="1714682"/>
    <lineage>
        <taxon>Bacteria</taxon>
        <taxon>Bacillati</taxon>
        <taxon>Bacillota</taxon>
        <taxon>Bacilli</taxon>
        <taxon>Lactobacillales</taxon>
        <taxon>Lactobacillaceae</taxon>
        <taxon>Secundilactobacillus</taxon>
    </lineage>
</organism>
<dbReference type="RefSeq" id="WP_089120957.1">
    <property type="nucleotide sequence ID" value="NZ_BCMI01000007.1"/>
</dbReference>
<reference evidence="8 9" key="1">
    <citation type="submission" date="2015-11" db="EMBL/GenBank/DDBJ databases">
        <title>Draft genome sequences of new species of the genus Lactobacillus isolated from orchardgrass silage.</title>
        <authorList>
            <person name="Tohno M."/>
            <person name="Tanizawa Y."/>
            <person name="Arita M."/>
        </authorList>
    </citation>
    <scope>NUCLEOTIDE SEQUENCE [LARGE SCALE GENOMIC DNA]</scope>
    <source>
        <strain evidence="8 9">IWT25</strain>
    </source>
</reference>
<dbReference type="InterPro" id="IPR008183">
    <property type="entry name" value="Aldose_1/G6P_1-epimerase"/>
</dbReference>
<dbReference type="EC" id="5.1.3.21" evidence="5"/>
<feature type="active site" description="Proton acceptor" evidence="6">
    <location>
        <position position="306"/>
    </location>
</feature>
<name>A0A1Z5IVF3_9LACO</name>
<proteinExistence type="inferred from homology"/>
<dbReference type="GO" id="GO:0030246">
    <property type="term" value="F:carbohydrate binding"/>
    <property type="evidence" value="ECO:0007669"/>
    <property type="project" value="InterPro"/>
</dbReference>
<dbReference type="GO" id="GO:0005737">
    <property type="term" value="C:cytoplasm"/>
    <property type="evidence" value="ECO:0007669"/>
    <property type="project" value="TreeGrafter"/>
</dbReference>
<dbReference type="UniPathway" id="UPA00242"/>
<dbReference type="InterPro" id="IPR015443">
    <property type="entry name" value="Aldose_1-epimerase"/>
</dbReference>
<evidence type="ECO:0000256" key="4">
    <source>
        <dbReference type="ARBA" id="ARBA00023277"/>
    </source>
</evidence>
<sequence>MPIKVARYQRKGQHDYCEITMVNRHGMQVKLLNYGATLEKVLIPTARGLENVIMSLESPEDYSKARNFLGGTVGRVVGRIRHGQWQHGNHIVQLPLNDGQNHIHGGTGTDTQVFDFSTQYDEHQSTATFILFDADGNNGYPGNLKLQVSYTLDDDNQLTYRIRAISDKLTIFNPTNHVYFRLNGPHSDALGLNLQLNSDAYLPLDADSLPYQGRRSVEGTVFDFRRAKSVGAVINSHDSQIDAERGLNHPFLLRGDSPAAVLSSPDKKRTVVMTTKSPAIVVYTGNHFDHTGIAKNLGQYDGITLEAQMPPAAGSDLTAITLLPGEQFDTWTKWQFTY</sequence>
<dbReference type="Pfam" id="PF01263">
    <property type="entry name" value="Aldose_epim"/>
    <property type="match status" value="1"/>
</dbReference>
<dbReference type="CDD" id="cd09019">
    <property type="entry name" value="galactose_mutarotase_like"/>
    <property type="match status" value="1"/>
</dbReference>
<dbReference type="PANTHER" id="PTHR10091:SF0">
    <property type="entry name" value="GALACTOSE MUTAROTASE"/>
    <property type="match status" value="1"/>
</dbReference>
<comment type="pathway">
    <text evidence="1 5">Carbohydrate metabolism; hexose metabolism.</text>
</comment>
<dbReference type="SUPFAM" id="SSF74650">
    <property type="entry name" value="Galactose mutarotase-like"/>
    <property type="match status" value="1"/>
</dbReference>
<dbReference type="InterPro" id="IPR011013">
    <property type="entry name" value="Gal_mutarotase_sf_dom"/>
</dbReference>
<comment type="caution">
    <text evidence="8">The sequence shown here is derived from an EMBL/GenBank/DDBJ whole genome shotgun (WGS) entry which is preliminary data.</text>
</comment>
<dbReference type="PIRSF" id="PIRSF005096">
    <property type="entry name" value="GALM"/>
    <property type="match status" value="1"/>
</dbReference>
<evidence type="ECO:0000256" key="2">
    <source>
        <dbReference type="ARBA" id="ARBA00006206"/>
    </source>
</evidence>
<dbReference type="GO" id="GO:0033499">
    <property type="term" value="P:galactose catabolic process via UDP-galactose, Leloir pathway"/>
    <property type="evidence" value="ECO:0007669"/>
    <property type="project" value="TreeGrafter"/>
</dbReference>
<evidence type="ECO:0000313" key="8">
    <source>
        <dbReference type="EMBL" id="GAX05733.1"/>
    </source>
</evidence>
<comment type="catalytic activity">
    <reaction evidence="5">
        <text>alpha-maltose = beta-maltose</text>
        <dbReference type="Rhea" id="RHEA:21228"/>
        <dbReference type="ChEBI" id="CHEBI:18147"/>
        <dbReference type="ChEBI" id="CHEBI:18167"/>
        <dbReference type="EC" id="5.1.3.21"/>
    </reaction>
</comment>
<dbReference type="PANTHER" id="PTHR10091">
    <property type="entry name" value="ALDOSE-1-EPIMERASE"/>
    <property type="match status" value="1"/>
</dbReference>
<evidence type="ECO:0000256" key="3">
    <source>
        <dbReference type="ARBA" id="ARBA00023235"/>
    </source>
</evidence>
<dbReference type="GO" id="GO:0004034">
    <property type="term" value="F:aldose 1-epimerase activity"/>
    <property type="evidence" value="ECO:0007669"/>
    <property type="project" value="TreeGrafter"/>
</dbReference>
<accession>A0A1Z5IVF3</accession>
<dbReference type="AlphaFoldDB" id="A0A1Z5IVF3"/>
<comment type="function">
    <text evidence="5">Catalyzes the interconversion of alpha and beta anomers of maltose.</text>
</comment>
<evidence type="ECO:0000256" key="7">
    <source>
        <dbReference type="PIRSR" id="PIRSR005096-3"/>
    </source>
</evidence>
<dbReference type="OrthoDB" id="9779408at2"/>
<feature type="binding site" evidence="7">
    <location>
        <begin position="177"/>
        <end position="179"/>
    </location>
    <ligand>
        <name>beta-D-galactose</name>
        <dbReference type="ChEBI" id="CHEBI:27667"/>
    </ligand>
</feature>
<dbReference type="EMBL" id="BCMI01000007">
    <property type="protein sequence ID" value="GAX05733.1"/>
    <property type="molecule type" value="Genomic_DNA"/>
</dbReference>
<evidence type="ECO:0000313" key="9">
    <source>
        <dbReference type="Proteomes" id="UP000198414"/>
    </source>
</evidence>